<organism evidence="2 3">
    <name type="scientific">Peronospora matthiolae</name>
    <dbReference type="NCBI Taxonomy" id="2874970"/>
    <lineage>
        <taxon>Eukaryota</taxon>
        <taxon>Sar</taxon>
        <taxon>Stramenopiles</taxon>
        <taxon>Oomycota</taxon>
        <taxon>Peronosporomycetes</taxon>
        <taxon>Peronosporales</taxon>
        <taxon>Peronosporaceae</taxon>
        <taxon>Peronospora</taxon>
    </lineage>
</organism>
<feature type="compositionally biased region" description="Pro residues" evidence="1">
    <location>
        <begin position="1"/>
        <end position="10"/>
    </location>
</feature>
<protein>
    <submittedName>
        <fullName evidence="2">Uncharacterized protein</fullName>
    </submittedName>
</protein>
<sequence>MAIGPGPTPTQDPYQLVQGDPMGRPGLKHRQPR</sequence>
<dbReference type="EMBL" id="CAKLBY020000074">
    <property type="protein sequence ID" value="CAK7924323.1"/>
    <property type="molecule type" value="Genomic_DNA"/>
</dbReference>
<feature type="region of interest" description="Disordered" evidence="1">
    <location>
        <begin position="1"/>
        <end position="33"/>
    </location>
</feature>
<proteinExistence type="predicted"/>
<dbReference type="AlphaFoldDB" id="A0AAV1TRD5"/>
<evidence type="ECO:0000313" key="3">
    <source>
        <dbReference type="Proteomes" id="UP001162060"/>
    </source>
</evidence>
<gene>
    <name evidence="2" type="ORF">PM001_LOCUS9473</name>
</gene>
<evidence type="ECO:0000313" key="2">
    <source>
        <dbReference type="EMBL" id="CAK7924323.1"/>
    </source>
</evidence>
<dbReference type="Proteomes" id="UP001162060">
    <property type="component" value="Unassembled WGS sequence"/>
</dbReference>
<accession>A0AAV1TRD5</accession>
<reference evidence="2" key="1">
    <citation type="submission" date="2024-01" db="EMBL/GenBank/DDBJ databases">
        <authorList>
            <person name="Webb A."/>
        </authorList>
    </citation>
    <scope>NUCLEOTIDE SEQUENCE</scope>
    <source>
        <strain evidence="2">Pm1</strain>
    </source>
</reference>
<comment type="caution">
    <text evidence="2">The sequence shown here is derived from an EMBL/GenBank/DDBJ whole genome shotgun (WGS) entry which is preliminary data.</text>
</comment>
<evidence type="ECO:0000256" key="1">
    <source>
        <dbReference type="SAM" id="MobiDB-lite"/>
    </source>
</evidence>
<name>A0AAV1TRD5_9STRA</name>